<comment type="caution">
    <text evidence="1">The sequence shown here is derived from an EMBL/GenBank/DDBJ whole genome shotgun (WGS) entry which is preliminary data.</text>
</comment>
<evidence type="ECO:0000313" key="2">
    <source>
        <dbReference type="Proteomes" id="UP001589838"/>
    </source>
</evidence>
<evidence type="ECO:0000313" key="1">
    <source>
        <dbReference type="EMBL" id="MFC0469426.1"/>
    </source>
</evidence>
<keyword evidence="2" id="KW-1185">Reference proteome</keyword>
<protein>
    <submittedName>
        <fullName evidence="1">Uncharacterized protein</fullName>
    </submittedName>
</protein>
<dbReference type="Gene3D" id="3.30.420.40">
    <property type="match status" value="1"/>
</dbReference>
<name>A0ABV6KC54_9BACI</name>
<sequence length="75" mass="8550">MPADVIKDGQVVNAELLLTILEECLSEWDLKRQYVQFCVADGQVIIRTLKLMLQHQMTSKRAAISRYRGDLIAAM</sequence>
<dbReference type="Proteomes" id="UP001589838">
    <property type="component" value="Unassembled WGS sequence"/>
</dbReference>
<organism evidence="1 2">
    <name type="scientific">Halalkalibacter kiskunsagensis</name>
    <dbReference type="NCBI Taxonomy" id="1548599"/>
    <lineage>
        <taxon>Bacteria</taxon>
        <taxon>Bacillati</taxon>
        <taxon>Bacillota</taxon>
        <taxon>Bacilli</taxon>
        <taxon>Bacillales</taxon>
        <taxon>Bacillaceae</taxon>
        <taxon>Halalkalibacter</taxon>
    </lineage>
</organism>
<dbReference type="EMBL" id="JBHLUX010000005">
    <property type="protein sequence ID" value="MFC0469426.1"/>
    <property type="molecule type" value="Genomic_DNA"/>
</dbReference>
<gene>
    <name evidence="1" type="ORF">ACFFHM_02435</name>
</gene>
<dbReference type="RefSeq" id="WP_335959408.1">
    <property type="nucleotide sequence ID" value="NZ_JAXBLX010000005.1"/>
</dbReference>
<reference evidence="1 2" key="1">
    <citation type="submission" date="2024-09" db="EMBL/GenBank/DDBJ databases">
        <authorList>
            <person name="Sun Q."/>
            <person name="Mori K."/>
        </authorList>
    </citation>
    <scope>NUCLEOTIDE SEQUENCE [LARGE SCALE GENOMIC DNA]</scope>
    <source>
        <strain evidence="1 2">NCAIM B.02610</strain>
    </source>
</reference>
<proteinExistence type="predicted"/>
<accession>A0ABV6KC54</accession>